<dbReference type="PANTHER" id="PTHR30332:SF17">
    <property type="entry name" value="TYPE IV PILIATION SYSTEM PROTEIN DR_0774-RELATED"/>
    <property type="match status" value="1"/>
</dbReference>
<feature type="chain" id="PRO_5045449893" evidence="2">
    <location>
        <begin position="23"/>
        <end position="454"/>
    </location>
</feature>
<dbReference type="Gene3D" id="3.40.1520.20">
    <property type="match status" value="1"/>
</dbReference>
<keyword evidence="2" id="KW-0732">Signal</keyword>
<keyword evidence="6" id="KW-1185">Reference proteome</keyword>
<sequence>MRFVVRMLCIAVFVLVSGAAGAEELRLGVGAQRVIDLPAPITRIVVGQGGIIDATALNQDQLQITGLQSGQTTLAIFTSRSDQGISYDVTVGGAPAVALPTIPNRGDPARQIRGQPGLQGVRVNRDGDTVVLSGSVPDLDAHARATSIANAYGDGKVVDLMKVTGNQMVAVDIQFAAVSATTLRALGFSFSALGGTDFQGALVGPNTLQSYEFSNTVSKVTSTVPLANAFNLFLGDRRNGILGILSALSQAGLTQLLAQPTLLVRSGEHAEFLAGGEVPIPVPQGGNDNGTITIEYHQYGVKLDIAPVVLSDKRIVLKVSPEVSELDYANALQIQGFNVPAFRRRSTSTTVELGSGQSFVLAGLIYSNSAVNESKFPWLGDIPIIGALFKSTNNQQERQELIIVATPRLVTPLAPNQVPPLPGVDTRKLNPTIGDMILNVDQVQDHLAPYGLMR</sequence>
<dbReference type="InterPro" id="IPR050810">
    <property type="entry name" value="Bact_Secretion_Sys_Channel"/>
</dbReference>
<evidence type="ECO:0000313" key="6">
    <source>
        <dbReference type="Proteomes" id="UP001262410"/>
    </source>
</evidence>
<dbReference type="PRINTS" id="PR00811">
    <property type="entry name" value="BCTERIALGSPD"/>
</dbReference>
<dbReference type="Proteomes" id="UP001262410">
    <property type="component" value="Unassembled WGS sequence"/>
</dbReference>
<evidence type="ECO:0000256" key="2">
    <source>
        <dbReference type="SAM" id="SignalP"/>
    </source>
</evidence>
<reference evidence="5 6" key="1">
    <citation type="submission" date="2023-07" db="EMBL/GenBank/DDBJ databases">
        <title>Sorghum-associated microbial communities from plants grown in Nebraska, USA.</title>
        <authorList>
            <person name="Schachtman D."/>
        </authorList>
    </citation>
    <scope>NUCLEOTIDE SEQUENCE [LARGE SCALE GENOMIC DNA]</scope>
    <source>
        <strain evidence="5 6">584</strain>
    </source>
</reference>
<dbReference type="Pfam" id="PF13629">
    <property type="entry name" value="T2SS-T3SS_pil_N"/>
    <property type="match status" value="1"/>
</dbReference>
<feature type="signal peptide" evidence="2">
    <location>
        <begin position="1"/>
        <end position="22"/>
    </location>
</feature>
<evidence type="ECO:0000259" key="4">
    <source>
        <dbReference type="Pfam" id="PF13629"/>
    </source>
</evidence>
<dbReference type="InterPro" id="IPR032789">
    <property type="entry name" value="T2SS-T3SS_pil_N"/>
</dbReference>
<comment type="similarity">
    <text evidence="1">Belongs to the bacterial secretin family.</text>
</comment>
<comment type="caution">
    <text evidence="5">The sequence shown here is derived from an EMBL/GenBank/DDBJ whole genome shotgun (WGS) entry which is preliminary data.</text>
</comment>
<dbReference type="Pfam" id="PF00263">
    <property type="entry name" value="Secretin"/>
    <property type="match status" value="1"/>
</dbReference>
<name>A0ABU1K139_9PROT</name>
<dbReference type="PANTHER" id="PTHR30332">
    <property type="entry name" value="PROBABLE GENERAL SECRETION PATHWAY PROTEIN D"/>
    <property type="match status" value="1"/>
</dbReference>
<evidence type="ECO:0000313" key="5">
    <source>
        <dbReference type="EMBL" id="MDR6294592.1"/>
    </source>
</evidence>
<accession>A0ABU1K139</accession>
<dbReference type="EMBL" id="JAVDPW010000022">
    <property type="protein sequence ID" value="MDR6294592.1"/>
    <property type="molecule type" value="Genomic_DNA"/>
</dbReference>
<gene>
    <name evidence="5" type="ORF">E9232_007147</name>
</gene>
<protein>
    <submittedName>
        <fullName evidence="5">Pilus assembly protein CpaC</fullName>
    </submittedName>
</protein>
<evidence type="ECO:0000259" key="3">
    <source>
        <dbReference type="Pfam" id="PF00263"/>
    </source>
</evidence>
<evidence type="ECO:0000256" key="1">
    <source>
        <dbReference type="RuleBase" id="RU004003"/>
    </source>
</evidence>
<dbReference type="RefSeq" id="WP_309802187.1">
    <property type="nucleotide sequence ID" value="NZ_JAVDPW010000022.1"/>
</dbReference>
<dbReference type="InterPro" id="IPR004846">
    <property type="entry name" value="T2SS/T3SS_dom"/>
</dbReference>
<dbReference type="InterPro" id="IPR001775">
    <property type="entry name" value="GspD/PilQ"/>
</dbReference>
<organism evidence="5 6">
    <name type="scientific">Inquilinus ginsengisoli</name>
    <dbReference type="NCBI Taxonomy" id="363840"/>
    <lineage>
        <taxon>Bacteria</taxon>
        <taxon>Pseudomonadati</taxon>
        <taxon>Pseudomonadota</taxon>
        <taxon>Alphaproteobacteria</taxon>
        <taxon>Rhodospirillales</taxon>
        <taxon>Rhodospirillaceae</taxon>
        <taxon>Inquilinus</taxon>
    </lineage>
</organism>
<feature type="domain" description="Type II/III secretion system secretin-like" evidence="3">
    <location>
        <begin position="247"/>
        <end position="410"/>
    </location>
</feature>
<feature type="domain" description="Pilus formation protein N-terminal" evidence="4">
    <location>
        <begin position="22"/>
        <end position="91"/>
    </location>
</feature>
<proteinExistence type="inferred from homology"/>